<evidence type="ECO:0000256" key="5">
    <source>
        <dbReference type="SAM" id="MobiDB-lite"/>
    </source>
</evidence>
<dbReference type="InterPro" id="IPR014030">
    <property type="entry name" value="Ketoacyl_synth_N"/>
</dbReference>
<dbReference type="InterPro" id="IPR014031">
    <property type="entry name" value="Ketoacyl_synth_C"/>
</dbReference>
<dbReference type="Proteomes" id="UP001515943">
    <property type="component" value="Unassembled WGS sequence"/>
</dbReference>
<keyword evidence="9" id="KW-1185">Reference proteome</keyword>
<dbReference type="InterPro" id="IPR009081">
    <property type="entry name" value="PP-bd_ACP"/>
</dbReference>
<dbReference type="Pfam" id="PF00698">
    <property type="entry name" value="Acyl_transf_1"/>
    <property type="match status" value="1"/>
</dbReference>
<dbReference type="CDD" id="cd00833">
    <property type="entry name" value="PKS"/>
    <property type="match status" value="1"/>
</dbReference>
<keyword evidence="1" id="KW-0596">Phosphopantetheine</keyword>
<gene>
    <name evidence="8" type="ORF">FXN61_46690</name>
</gene>
<dbReference type="Pfam" id="PF00109">
    <property type="entry name" value="ketoacyl-synt"/>
    <property type="match status" value="1"/>
</dbReference>
<dbReference type="SMART" id="SM00827">
    <property type="entry name" value="PKS_AT"/>
    <property type="match status" value="1"/>
</dbReference>
<dbReference type="CDD" id="cd08952">
    <property type="entry name" value="KR_1_SDR_x"/>
    <property type="match status" value="1"/>
</dbReference>
<dbReference type="Pfam" id="PF02801">
    <property type="entry name" value="Ketoacyl-synt_C"/>
    <property type="match status" value="1"/>
</dbReference>
<dbReference type="Pfam" id="PF00550">
    <property type="entry name" value="PP-binding"/>
    <property type="match status" value="1"/>
</dbReference>
<organism evidence="8 9">
    <name type="scientific">Lentzea indica</name>
    <dbReference type="NCBI Taxonomy" id="2604800"/>
    <lineage>
        <taxon>Bacteria</taxon>
        <taxon>Bacillati</taxon>
        <taxon>Actinomycetota</taxon>
        <taxon>Actinomycetes</taxon>
        <taxon>Pseudonocardiales</taxon>
        <taxon>Pseudonocardiaceae</taxon>
        <taxon>Lentzea</taxon>
    </lineage>
</organism>
<dbReference type="InterPro" id="IPR001227">
    <property type="entry name" value="Ac_transferase_dom_sf"/>
</dbReference>
<keyword evidence="3" id="KW-0808">Transferase</keyword>
<feature type="domain" description="Ketosynthase family 3 (KS3)" evidence="7">
    <location>
        <begin position="110"/>
        <end position="527"/>
    </location>
</feature>
<dbReference type="SMART" id="SM01294">
    <property type="entry name" value="PKS_PP_betabranch"/>
    <property type="match status" value="1"/>
</dbReference>
<keyword evidence="4 8" id="KW-0012">Acyltransferase</keyword>
<evidence type="ECO:0000259" key="6">
    <source>
        <dbReference type="PROSITE" id="PS50075"/>
    </source>
</evidence>
<feature type="non-terminal residue" evidence="8">
    <location>
        <position position="1"/>
    </location>
</feature>
<dbReference type="InterPro" id="IPR016036">
    <property type="entry name" value="Malonyl_transacylase_ACP-bd"/>
</dbReference>
<dbReference type="InterPro" id="IPR036291">
    <property type="entry name" value="NAD(P)-bd_dom_sf"/>
</dbReference>
<dbReference type="InterPro" id="IPR016039">
    <property type="entry name" value="Thiolase-like"/>
</dbReference>
<evidence type="ECO:0000256" key="3">
    <source>
        <dbReference type="ARBA" id="ARBA00022679"/>
    </source>
</evidence>
<dbReference type="PROSITE" id="PS50075">
    <property type="entry name" value="CARRIER"/>
    <property type="match status" value="1"/>
</dbReference>
<dbReference type="InterPro" id="IPR016035">
    <property type="entry name" value="Acyl_Trfase/lysoPLipase"/>
</dbReference>
<dbReference type="Pfam" id="PF16197">
    <property type="entry name" value="KAsynt_C_assoc"/>
    <property type="match status" value="1"/>
</dbReference>
<dbReference type="SUPFAM" id="SSF47336">
    <property type="entry name" value="ACP-like"/>
    <property type="match status" value="1"/>
</dbReference>
<dbReference type="InterPro" id="IPR041618">
    <property type="entry name" value="PKS_DE"/>
</dbReference>
<dbReference type="SUPFAM" id="SSF52151">
    <property type="entry name" value="FabD/lysophospholipase-like"/>
    <property type="match status" value="1"/>
</dbReference>
<dbReference type="Gene3D" id="3.40.366.10">
    <property type="entry name" value="Malonyl-Coenzyme A Acyl Carrier Protein, domain 2"/>
    <property type="match status" value="1"/>
</dbReference>
<dbReference type="SUPFAM" id="SSF53901">
    <property type="entry name" value="Thiolase-like"/>
    <property type="match status" value="1"/>
</dbReference>
<keyword evidence="2" id="KW-0597">Phosphoprotein</keyword>
<feature type="domain" description="Carrier" evidence="6">
    <location>
        <begin position="14"/>
        <end position="92"/>
    </location>
</feature>
<evidence type="ECO:0000313" key="8">
    <source>
        <dbReference type="EMBL" id="NKE63799.1"/>
    </source>
</evidence>
<dbReference type="Gene3D" id="6.10.140.1830">
    <property type="match status" value="1"/>
</dbReference>
<dbReference type="PANTHER" id="PTHR43775:SF51">
    <property type="entry name" value="INACTIVE PHENOLPHTHIOCEROL SYNTHESIS POLYKETIDE SYNTHASE TYPE I PKS1-RELATED"/>
    <property type="match status" value="1"/>
</dbReference>
<dbReference type="Gene3D" id="3.40.50.11460">
    <property type="match status" value="1"/>
</dbReference>
<protein>
    <submittedName>
        <fullName evidence="8">Acyltransferase domain-containing protein</fullName>
    </submittedName>
</protein>
<dbReference type="SMART" id="SM00823">
    <property type="entry name" value="PKS_PP"/>
    <property type="match status" value="1"/>
</dbReference>
<dbReference type="InterPro" id="IPR020841">
    <property type="entry name" value="PKS_Beta-ketoAc_synthase_dom"/>
</dbReference>
<sequence length="1263" mass="131589">GGLLAKLSGLPGGERARTVVDVVRAEAAKVIGYAGADAVGAEKEFRALGFDSLTAIELRNALAQATGLTLPATLIFDYPTPLVLAEHLLAELTGEGADLGIAAQGVADADDPIVIVGMACRFPGGVSTPEDLWRLLADGTDAIASFPSDRGWEQDALAAGGTVEGGFLYGAAEFDPAFFGISPREALAMDPQQRQLLEVSWEAVERTGINAATLRGSKTGVFVGTNGQDYTNLVLRARGDIEGHASTGLAAAVISGRLSYTFGFEGPALTIDTACSSSLVALHLAAQSLRSGESTLALVGGVTVMSTPMNFAGFNAQGGLAADARCRAFSDNADGTGWAEGVGVLVVERQSDALRNGHHVLAVVRGSAVNQDGASNGLTAPNGPAQQRVIRQALANARLSTSDVDAVEAHGTGTRLGDPIEAQALLATYGRDRSSAPLYLGAIKSNLGHTQAAAGVAGVIKMVLAFQHGLLPPTLHVTSPSSHVDWSAGAVELLTSTTPWPAVDRPARAGVSSFGLSGTNAHVILEAATPSSISVDNSAPVDNPPVVDLAEPESSVSRGTIGVGTSVSPWGAQTESIPWLVSAKSAAALAAQIERIRAVEANALDVGYSLATTRALFEHRAVLVDGDVVASGEASGKTLAVLFSGQGSQRLGMGRELYEEFPAFAQALDEVFEHLDVRDVMWGDDAEALNQTGNAQPALFAMEVALYRLAESFGIVPRLLAGHSIGEIAAAHVAEVLSLEDAAKLVQARARLMQALPAGGVMIALQATEDEVTPHLTPGVSIAAINGPSSLVIAGIEDEVRELTARFEGRKTKQLEVSHAFHSPLMEPMLDGFRQAIRGFTFAEPRIPIATTGDVTDPEYWVGHVRDTVRFTENVGRLEEQGASAFLEIGPDGVLAALVDGAVPALRKDRGERKAFVAALARLYVSGTDVDWSSFYQGGRGVDLPTYPFQHERFWPEAATGAAAADPADAAFWTAVEQEDVASLAATLDLDGETLAGVLPALSAWRGKRRSQSTVDSWLHRESWQPIAVLTAKPGKWLVVGPVDELLLSALGDVTVLSVEQTDREHLAGQLAEFAQVPFTGVVSFLALGDGELAPIISTTALIQALGDAGVMAPLWAVTRGAVSAGRADAVSNPWQAGVWGLGRVAALEHPNRWGGLVDLPAELDERAAQRFAAVLSGDEDQIAIRATGAFGRRILVAPRASREWQPSGTVVVTGGTGALGKHVARDLVARGAEKVVLLSRRGMDAPGGGGDRGGAGRRGREV</sequence>
<proteinExistence type="predicted"/>
<feature type="region of interest" description="Disordered" evidence="5">
    <location>
        <begin position="1242"/>
        <end position="1263"/>
    </location>
</feature>
<dbReference type="PROSITE" id="PS00606">
    <property type="entry name" value="KS3_1"/>
    <property type="match status" value="1"/>
</dbReference>
<dbReference type="Pfam" id="PF08659">
    <property type="entry name" value="KR"/>
    <property type="match status" value="1"/>
</dbReference>
<dbReference type="Gene3D" id="3.40.50.720">
    <property type="entry name" value="NAD(P)-binding Rossmann-like Domain"/>
    <property type="match status" value="1"/>
</dbReference>
<accession>A0ABX1FY76</accession>
<name>A0ABX1FY76_9PSEU</name>
<dbReference type="EMBL" id="VSRL01000427">
    <property type="protein sequence ID" value="NKE63799.1"/>
    <property type="molecule type" value="Genomic_DNA"/>
</dbReference>
<dbReference type="InterPro" id="IPR036736">
    <property type="entry name" value="ACP-like_sf"/>
</dbReference>
<dbReference type="InterPro" id="IPR014043">
    <property type="entry name" value="Acyl_transferase_dom"/>
</dbReference>
<dbReference type="InterPro" id="IPR006162">
    <property type="entry name" value="Ppantetheine_attach_site"/>
</dbReference>
<comment type="caution">
    <text evidence="8">The sequence shown here is derived from an EMBL/GenBank/DDBJ whole genome shotgun (WGS) entry which is preliminary data.</text>
</comment>
<dbReference type="GO" id="GO:0016746">
    <property type="term" value="F:acyltransferase activity"/>
    <property type="evidence" value="ECO:0007669"/>
    <property type="project" value="UniProtKB-KW"/>
</dbReference>
<dbReference type="SUPFAM" id="SSF51735">
    <property type="entry name" value="NAD(P)-binding Rossmann-fold domains"/>
    <property type="match status" value="2"/>
</dbReference>
<evidence type="ECO:0000313" key="9">
    <source>
        <dbReference type="Proteomes" id="UP001515943"/>
    </source>
</evidence>
<dbReference type="InterPro" id="IPR050091">
    <property type="entry name" value="PKS_NRPS_Biosynth_Enz"/>
</dbReference>
<dbReference type="RefSeq" id="WP_167980363.1">
    <property type="nucleotide sequence ID" value="NZ_VSRL01000427.1"/>
</dbReference>
<dbReference type="Pfam" id="PF18369">
    <property type="entry name" value="PKS_DE"/>
    <property type="match status" value="1"/>
</dbReference>
<dbReference type="PANTHER" id="PTHR43775">
    <property type="entry name" value="FATTY ACID SYNTHASE"/>
    <property type="match status" value="1"/>
</dbReference>
<dbReference type="InterPro" id="IPR018201">
    <property type="entry name" value="Ketoacyl_synth_AS"/>
</dbReference>
<dbReference type="InterPro" id="IPR013968">
    <property type="entry name" value="PKS_KR"/>
</dbReference>
<dbReference type="Gene3D" id="3.40.47.10">
    <property type="match status" value="1"/>
</dbReference>
<evidence type="ECO:0000256" key="4">
    <source>
        <dbReference type="ARBA" id="ARBA00023315"/>
    </source>
</evidence>
<evidence type="ECO:0000259" key="7">
    <source>
        <dbReference type="PROSITE" id="PS52004"/>
    </source>
</evidence>
<dbReference type="PROSITE" id="PS00012">
    <property type="entry name" value="PHOSPHOPANTETHEINE"/>
    <property type="match status" value="1"/>
</dbReference>
<dbReference type="PROSITE" id="PS52004">
    <property type="entry name" value="KS3_2"/>
    <property type="match status" value="1"/>
</dbReference>
<evidence type="ECO:0000256" key="2">
    <source>
        <dbReference type="ARBA" id="ARBA00022553"/>
    </source>
</evidence>
<dbReference type="SMART" id="SM00825">
    <property type="entry name" value="PKS_KS"/>
    <property type="match status" value="1"/>
</dbReference>
<evidence type="ECO:0000256" key="1">
    <source>
        <dbReference type="ARBA" id="ARBA00022450"/>
    </source>
</evidence>
<dbReference type="InterPro" id="IPR032821">
    <property type="entry name" value="PKS_assoc"/>
</dbReference>
<reference evidence="8 9" key="1">
    <citation type="submission" date="2019-08" db="EMBL/GenBank/DDBJ databases">
        <title>Lentzea from Indian Himalayas.</title>
        <authorList>
            <person name="Mandal S."/>
            <person name="Mallick Gupta A."/>
            <person name="Maiti P.K."/>
            <person name="Sarkar J."/>
            <person name="Mandal S."/>
        </authorList>
    </citation>
    <scope>NUCLEOTIDE SEQUENCE [LARGE SCALE GENOMIC DNA]</scope>
    <source>
        <strain evidence="8 9">PSKA42</strain>
    </source>
</reference>
<dbReference type="SUPFAM" id="SSF55048">
    <property type="entry name" value="Probable ACP-binding domain of malonyl-CoA ACP transacylase"/>
    <property type="match status" value="1"/>
</dbReference>
<dbReference type="Gene3D" id="1.10.1200.10">
    <property type="entry name" value="ACP-like"/>
    <property type="match status" value="1"/>
</dbReference>
<dbReference type="InterPro" id="IPR020806">
    <property type="entry name" value="PKS_PP-bd"/>
</dbReference>
<dbReference type="Gene3D" id="3.30.70.3290">
    <property type="match status" value="1"/>
</dbReference>